<dbReference type="InterPro" id="IPR013762">
    <property type="entry name" value="Integrase-like_cat_sf"/>
</dbReference>
<proteinExistence type="predicted"/>
<evidence type="ECO:0000313" key="4">
    <source>
        <dbReference type="Proteomes" id="UP000253562"/>
    </source>
</evidence>
<dbReference type="OrthoDB" id="9801717at2"/>
<dbReference type="SUPFAM" id="SSF56349">
    <property type="entry name" value="DNA breaking-rejoining enzymes"/>
    <property type="match status" value="1"/>
</dbReference>
<feature type="domain" description="Tyr recombinase" evidence="2">
    <location>
        <begin position="1"/>
        <end position="60"/>
    </location>
</feature>
<sequence>MHITKRVTAHPLCHSFATNLIEAGYNIRTVLELLGHKDVRTTMIYTYVLPLAYGLTRGHGA</sequence>
<dbReference type="GO" id="GO:0003677">
    <property type="term" value="F:DNA binding"/>
    <property type="evidence" value="ECO:0007669"/>
    <property type="project" value="InterPro"/>
</dbReference>
<keyword evidence="1" id="KW-0233">DNA recombination</keyword>
<dbReference type="GO" id="GO:0015074">
    <property type="term" value="P:DNA integration"/>
    <property type="evidence" value="ECO:0007669"/>
    <property type="project" value="InterPro"/>
</dbReference>
<accession>A0A368KZ42</accession>
<dbReference type="InterPro" id="IPR002104">
    <property type="entry name" value="Integrase_catalytic"/>
</dbReference>
<dbReference type="InterPro" id="IPR011010">
    <property type="entry name" value="DNA_brk_join_enz"/>
</dbReference>
<evidence type="ECO:0000256" key="1">
    <source>
        <dbReference type="ARBA" id="ARBA00023172"/>
    </source>
</evidence>
<comment type="caution">
    <text evidence="3">The sequence shown here is derived from an EMBL/GenBank/DDBJ whole genome shotgun (WGS) entry which is preliminary data.</text>
</comment>
<gene>
    <name evidence="3" type="ORF">DTL42_00590</name>
</gene>
<dbReference type="GO" id="GO:0006310">
    <property type="term" value="P:DNA recombination"/>
    <property type="evidence" value="ECO:0007669"/>
    <property type="project" value="UniProtKB-KW"/>
</dbReference>
<organism evidence="3 4">
    <name type="scientific">Bremerella cremea</name>
    <dbReference type="NCBI Taxonomy" id="1031537"/>
    <lineage>
        <taxon>Bacteria</taxon>
        <taxon>Pseudomonadati</taxon>
        <taxon>Planctomycetota</taxon>
        <taxon>Planctomycetia</taxon>
        <taxon>Pirellulales</taxon>
        <taxon>Pirellulaceae</taxon>
        <taxon>Bremerella</taxon>
    </lineage>
</organism>
<name>A0A368KZ42_9BACT</name>
<dbReference type="PROSITE" id="PS51898">
    <property type="entry name" value="TYR_RECOMBINASE"/>
    <property type="match status" value="1"/>
</dbReference>
<dbReference type="EMBL" id="QPEX01000006">
    <property type="protein sequence ID" value="RCS56049.1"/>
    <property type="molecule type" value="Genomic_DNA"/>
</dbReference>
<evidence type="ECO:0000313" key="3">
    <source>
        <dbReference type="EMBL" id="RCS56049.1"/>
    </source>
</evidence>
<evidence type="ECO:0000259" key="2">
    <source>
        <dbReference type="PROSITE" id="PS51898"/>
    </source>
</evidence>
<dbReference type="AlphaFoldDB" id="A0A368KZ42"/>
<protein>
    <submittedName>
        <fullName evidence="3">Integrase</fullName>
    </submittedName>
</protein>
<reference evidence="3 4" key="1">
    <citation type="submission" date="2018-07" db="EMBL/GenBank/DDBJ databases">
        <title>Comparative genomes isolates from brazilian mangrove.</title>
        <authorList>
            <person name="De Araujo J.E."/>
            <person name="Taketani R.G."/>
            <person name="Silva M.C.P."/>
            <person name="Lourenco M.V."/>
            <person name="Oliveira V.M."/>
            <person name="Andreote F.D."/>
        </authorList>
    </citation>
    <scope>NUCLEOTIDE SEQUENCE [LARGE SCALE GENOMIC DNA]</scope>
    <source>
        <strain evidence="3 4">HEX PRIS-MGV</strain>
    </source>
</reference>
<dbReference type="Pfam" id="PF00589">
    <property type="entry name" value="Phage_integrase"/>
    <property type="match status" value="1"/>
</dbReference>
<dbReference type="Proteomes" id="UP000253562">
    <property type="component" value="Unassembled WGS sequence"/>
</dbReference>
<dbReference type="Gene3D" id="1.10.443.10">
    <property type="entry name" value="Intergrase catalytic core"/>
    <property type="match status" value="1"/>
</dbReference>